<dbReference type="EnsemblPlants" id="KRH52026">
    <property type="protein sequence ID" value="KRH52026"/>
    <property type="gene ID" value="GLYMA_06G042000"/>
</dbReference>
<dbReference type="AlphaFoldDB" id="K7KT11"/>
<feature type="transmembrane region" description="Helical" evidence="1">
    <location>
        <begin position="43"/>
        <end position="64"/>
    </location>
</feature>
<dbReference type="HOGENOM" id="CLU_2854172_0_0_1"/>
<keyword evidence="1" id="KW-0472">Membrane</keyword>
<name>K7KT11_SOYBN</name>
<evidence type="ECO:0000313" key="3">
    <source>
        <dbReference type="EnsemblPlants" id="KRH52026"/>
    </source>
</evidence>
<dbReference type="Gramene" id="KRH52026">
    <property type="protein sequence ID" value="KRH52026"/>
    <property type="gene ID" value="GLYMA_06G042000"/>
</dbReference>
<evidence type="ECO:0000313" key="4">
    <source>
        <dbReference type="Proteomes" id="UP000008827"/>
    </source>
</evidence>
<dbReference type="Proteomes" id="UP000008827">
    <property type="component" value="Chromosome 6"/>
</dbReference>
<reference evidence="3" key="2">
    <citation type="submission" date="2018-02" db="UniProtKB">
        <authorList>
            <consortium name="EnsemblPlants"/>
        </authorList>
    </citation>
    <scope>IDENTIFICATION</scope>
    <source>
        <strain evidence="3">Williams 82</strain>
    </source>
</reference>
<reference evidence="2 3" key="1">
    <citation type="journal article" date="2010" name="Nature">
        <title>Genome sequence of the palaeopolyploid soybean.</title>
        <authorList>
            <person name="Schmutz J."/>
            <person name="Cannon S.B."/>
            <person name="Schlueter J."/>
            <person name="Ma J."/>
            <person name="Mitros T."/>
            <person name="Nelson W."/>
            <person name="Hyten D.L."/>
            <person name="Song Q."/>
            <person name="Thelen J.J."/>
            <person name="Cheng J."/>
            <person name="Xu D."/>
            <person name="Hellsten U."/>
            <person name="May G.D."/>
            <person name="Yu Y."/>
            <person name="Sakurai T."/>
            <person name="Umezawa T."/>
            <person name="Bhattacharyya M.K."/>
            <person name="Sandhu D."/>
            <person name="Valliyodan B."/>
            <person name="Lindquist E."/>
            <person name="Peto M."/>
            <person name="Grant D."/>
            <person name="Shu S."/>
            <person name="Goodstein D."/>
            <person name="Barry K."/>
            <person name="Futrell-Griggs M."/>
            <person name="Abernathy B."/>
            <person name="Du J."/>
            <person name="Tian Z."/>
            <person name="Zhu L."/>
            <person name="Gill N."/>
            <person name="Joshi T."/>
            <person name="Libault M."/>
            <person name="Sethuraman A."/>
            <person name="Zhang X.-C."/>
            <person name="Shinozaki K."/>
            <person name="Nguyen H.T."/>
            <person name="Wing R.A."/>
            <person name="Cregan P."/>
            <person name="Specht J."/>
            <person name="Grimwood J."/>
            <person name="Rokhsar D."/>
            <person name="Stacey G."/>
            <person name="Shoemaker R.C."/>
            <person name="Jackson S.A."/>
        </authorList>
    </citation>
    <scope>NUCLEOTIDE SEQUENCE [LARGE SCALE GENOMIC DNA]</scope>
    <source>
        <strain evidence="3">cv. Williams 82</strain>
        <tissue evidence="2">Callus</tissue>
    </source>
</reference>
<proteinExistence type="predicted"/>
<keyword evidence="4" id="KW-1185">Reference proteome</keyword>
<dbReference type="EMBL" id="CM000839">
    <property type="protein sequence ID" value="KRH52026.1"/>
    <property type="molecule type" value="Genomic_DNA"/>
</dbReference>
<organism evidence="2">
    <name type="scientific">Glycine max</name>
    <name type="common">Soybean</name>
    <name type="synonym">Glycine hispida</name>
    <dbReference type="NCBI Taxonomy" id="3847"/>
    <lineage>
        <taxon>Eukaryota</taxon>
        <taxon>Viridiplantae</taxon>
        <taxon>Streptophyta</taxon>
        <taxon>Embryophyta</taxon>
        <taxon>Tracheophyta</taxon>
        <taxon>Spermatophyta</taxon>
        <taxon>Magnoliopsida</taxon>
        <taxon>eudicotyledons</taxon>
        <taxon>Gunneridae</taxon>
        <taxon>Pentapetalae</taxon>
        <taxon>rosids</taxon>
        <taxon>fabids</taxon>
        <taxon>Fabales</taxon>
        <taxon>Fabaceae</taxon>
        <taxon>Papilionoideae</taxon>
        <taxon>50 kb inversion clade</taxon>
        <taxon>NPAAA clade</taxon>
        <taxon>indigoferoid/millettioid clade</taxon>
        <taxon>Phaseoleae</taxon>
        <taxon>Glycine</taxon>
        <taxon>Glycine subgen. Soja</taxon>
    </lineage>
</organism>
<sequence length="65" mass="7680">MRDRRRTGWLYLKVRLSLVTVMGKLEFRISCVLSFDTHCKSRASASSSFFFPLVFHLVFLYNTFP</sequence>
<reference evidence="2" key="3">
    <citation type="submission" date="2018-07" db="EMBL/GenBank/DDBJ databases">
        <title>WGS assembly of Glycine max.</title>
        <authorList>
            <person name="Schmutz J."/>
            <person name="Cannon S."/>
            <person name="Schlueter J."/>
            <person name="Ma J."/>
            <person name="Mitros T."/>
            <person name="Nelson W."/>
            <person name="Hyten D."/>
            <person name="Song Q."/>
            <person name="Thelen J."/>
            <person name="Cheng J."/>
            <person name="Xu D."/>
            <person name="Hellsten U."/>
            <person name="May G."/>
            <person name="Yu Y."/>
            <person name="Sakurai T."/>
            <person name="Umezawa T."/>
            <person name="Bhattacharyya M."/>
            <person name="Sandhu D."/>
            <person name="Valliyodan B."/>
            <person name="Lindquist E."/>
            <person name="Peto M."/>
            <person name="Grant D."/>
            <person name="Shu S."/>
            <person name="Goodstein D."/>
            <person name="Barry K."/>
            <person name="Futrell-Griggs M."/>
            <person name="Abernathy B."/>
            <person name="Du J."/>
            <person name="Tian Z."/>
            <person name="Zhu L."/>
            <person name="Gill N."/>
            <person name="Joshi T."/>
            <person name="Libault M."/>
            <person name="Sethuraman A."/>
            <person name="Zhang X."/>
            <person name="Shinozaki K."/>
            <person name="Nguyen H."/>
            <person name="Wing R."/>
            <person name="Cregan P."/>
            <person name="Specht J."/>
            <person name="Grimwood J."/>
            <person name="Rokhsar D."/>
            <person name="Stacey G."/>
            <person name="Shoemaker R."/>
            <person name="Jackson S."/>
        </authorList>
    </citation>
    <scope>NUCLEOTIDE SEQUENCE</scope>
    <source>
        <tissue evidence="2">Callus</tissue>
    </source>
</reference>
<dbReference type="InParanoid" id="K7KT11"/>
<dbReference type="PaxDb" id="3847-GLYMA06G04480.1"/>
<gene>
    <name evidence="2" type="ORF">GLYMA_06G042000</name>
</gene>
<accession>K7KT11</accession>
<keyword evidence="1" id="KW-1133">Transmembrane helix</keyword>
<evidence type="ECO:0000256" key="1">
    <source>
        <dbReference type="SAM" id="Phobius"/>
    </source>
</evidence>
<protein>
    <submittedName>
        <fullName evidence="2 3">Uncharacterized protein</fullName>
    </submittedName>
</protein>
<keyword evidence="1" id="KW-0812">Transmembrane</keyword>
<evidence type="ECO:0000313" key="2">
    <source>
        <dbReference type="EMBL" id="KRH52026.1"/>
    </source>
</evidence>